<keyword evidence="2" id="KW-0732">Signal</keyword>
<dbReference type="InterPro" id="IPR050245">
    <property type="entry name" value="PrsA_foldase"/>
</dbReference>
<organism evidence="4 5">
    <name type="scientific">Winogradskyella endarachnes</name>
    <dbReference type="NCBI Taxonomy" id="2681965"/>
    <lineage>
        <taxon>Bacteria</taxon>
        <taxon>Pseudomonadati</taxon>
        <taxon>Bacteroidota</taxon>
        <taxon>Flavobacteriia</taxon>
        <taxon>Flavobacteriales</taxon>
        <taxon>Flavobacteriaceae</taxon>
        <taxon>Winogradskyella</taxon>
    </lineage>
</organism>
<dbReference type="SUPFAM" id="SSF54534">
    <property type="entry name" value="FKBP-like"/>
    <property type="match status" value="2"/>
</dbReference>
<keyword evidence="1 4" id="KW-0413">Isomerase</keyword>
<proteinExistence type="predicted"/>
<evidence type="ECO:0000259" key="3">
    <source>
        <dbReference type="PROSITE" id="PS50198"/>
    </source>
</evidence>
<sequence length="649" mass="75376">MKSLKFKWLFVVLLVLNISFSQENDEVLLKVGDASIKASEFLRVYNKNLDLVKDESQKDIDGYLKLFTEYQLKLQEAKHLKLDEDKNYKREFTRYKKQLIKNYISENKVTDELVEEAYKRSKIDINASHALVRLDANAKDTIAAYNQVLAIRDRVLKEGYKTVQADMHNGETVFLEDLGYFSAFKMVYDFESAAYNTPVGEISMPFRTQFGYHVVMINDKRTSRGTITAAHIMISESQKDSLTNPENRIQTIYKKLNQGESFEALAKQFSEDKSSANNGGKLTPFKSGQLSSTKFEDEAFSLKNNGDYSKPFKTAYGWHIVKRIDLKEIAPFEDVKAFLVTRVKRDSRSKLINEAMLAKLKKKYKIEYNSKAKSYFTNLLNDKFYTRGWEVPKDLNKAEPIFTINNSPFTYNAFAKHLFNSQRLYANNKLPFATIVDKEFDAFFETSVFKYREENLELENKDYANILKEYRDGLLLFDLMEKEIWNKASKDTLGLETYYNDNKSNYKWEDRVDVVIATSSDKSNLKKLRKLMKKGKSEEEIKEALNKNDQENVIFTKGIYNVTNPILPTDFKAKQGLSDVYNNHNEAYHIINVKEVIPSRVKTFEEARGLVVNDYQAVLESNWIQDLYSRYNVQINDGVLKSVKSKLIN</sequence>
<keyword evidence="5" id="KW-1185">Reference proteome</keyword>
<feature type="domain" description="PpiC" evidence="3">
    <location>
        <begin position="122"/>
        <end position="219"/>
    </location>
</feature>
<dbReference type="InterPro" id="IPR046357">
    <property type="entry name" value="PPIase_dom_sf"/>
</dbReference>
<feature type="chain" id="PRO_5027009261" evidence="2">
    <location>
        <begin position="24"/>
        <end position="649"/>
    </location>
</feature>
<name>A0A6L6UG59_9FLAO</name>
<dbReference type="Pfam" id="PF00639">
    <property type="entry name" value="Rotamase"/>
    <property type="match status" value="2"/>
</dbReference>
<evidence type="ECO:0000256" key="1">
    <source>
        <dbReference type="PROSITE-ProRule" id="PRU00278"/>
    </source>
</evidence>
<feature type="domain" description="PpiC" evidence="3">
    <location>
        <begin position="224"/>
        <end position="325"/>
    </location>
</feature>
<dbReference type="InterPro" id="IPR000297">
    <property type="entry name" value="PPIase_PpiC"/>
</dbReference>
<evidence type="ECO:0000256" key="2">
    <source>
        <dbReference type="SAM" id="SignalP"/>
    </source>
</evidence>
<dbReference type="PANTHER" id="PTHR47245:SF2">
    <property type="entry name" value="PEPTIDYL-PROLYL CIS-TRANS ISOMERASE HP_0175-RELATED"/>
    <property type="match status" value="1"/>
</dbReference>
<dbReference type="RefSeq" id="WP_157364834.1">
    <property type="nucleotide sequence ID" value="NZ_WOWS01000008.1"/>
</dbReference>
<protein>
    <submittedName>
        <fullName evidence="4">Peptidylprolyl isomerase</fullName>
    </submittedName>
</protein>
<feature type="signal peptide" evidence="2">
    <location>
        <begin position="1"/>
        <end position="23"/>
    </location>
</feature>
<dbReference type="PANTHER" id="PTHR47245">
    <property type="entry name" value="PEPTIDYLPROLYL ISOMERASE"/>
    <property type="match status" value="1"/>
</dbReference>
<comment type="caution">
    <text evidence="4">The sequence shown here is derived from an EMBL/GenBank/DDBJ whole genome shotgun (WGS) entry which is preliminary data.</text>
</comment>
<dbReference type="Proteomes" id="UP000478208">
    <property type="component" value="Unassembled WGS sequence"/>
</dbReference>
<evidence type="ECO:0000313" key="4">
    <source>
        <dbReference type="EMBL" id="MUU79777.1"/>
    </source>
</evidence>
<evidence type="ECO:0000313" key="5">
    <source>
        <dbReference type="Proteomes" id="UP000478208"/>
    </source>
</evidence>
<keyword evidence="1" id="KW-0697">Rotamase</keyword>
<dbReference type="Gene3D" id="3.10.50.40">
    <property type="match status" value="3"/>
</dbReference>
<dbReference type="EMBL" id="WOWS01000008">
    <property type="protein sequence ID" value="MUU79777.1"/>
    <property type="molecule type" value="Genomic_DNA"/>
</dbReference>
<accession>A0A6L6UG59</accession>
<dbReference type="Pfam" id="PF13145">
    <property type="entry name" value="Rotamase_2"/>
    <property type="match status" value="1"/>
</dbReference>
<dbReference type="GO" id="GO:0003755">
    <property type="term" value="F:peptidyl-prolyl cis-trans isomerase activity"/>
    <property type="evidence" value="ECO:0007669"/>
    <property type="project" value="UniProtKB-KW"/>
</dbReference>
<dbReference type="Gene3D" id="1.10.4030.10">
    <property type="entry name" value="Porin chaperone SurA, peptide-binding domain"/>
    <property type="match status" value="1"/>
</dbReference>
<reference evidence="4 5" key="1">
    <citation type="submission" date="2019-12" db="EMBL/GenBank/DDBJ databases">
        <authorList>
            <person name="Li J."/>
        </authorList>
    </citation>
    <scope>NUCLEOTIDE SEQUENCE [LARGE SCALE GENOMIC DNA]</scope>
    <source>
        <strain evidence="4 5">HL2-2</strain>
    </source>
</reference>
<dbReference type="PROSITE" id="PS50198">
    <property type="entry name" value="PPIC_PPIASE_2"/>
    <property type="match status" value="2"/>
</dbReference>
<dbReference type="AlphaFoldDB" id="A0A6L6UG59"/>
<gene>
    <name evidence="4" type="ORF">GN138_15120</name>
</gene>